<keyword evidence="8" id="KW-0732">Signal</keyword>
<feature type="transmembrane region" description="Helical" evidence="7">
    <location>
        <begin position="130"/>
        <end position="151"/>
    </location>
</feature>
<keyword evidence="2 7" id="KW-0812">Transmembrane</keyword>
<dbReference type="InterPro" id="IPR036179">
    <property type="entry name" value="Ig-like_dom_sf"/>
</dbReference>
<protein>
    <recommendedName>
        <fullName evidence="9">Ig-like domain-containing protein</fullName>
    </recommendedName>
</protein>
<dbReference type="PANTHER" id="PTHR24100:SF149">
    <property type="entry name" value="BG-LIKE ANTIGEN 1-RELATED"/>
    <property type="match status" value="1"/>
</dbReference>
<evidence type="ECO:0000256" key="4">
    <source>
        <dbReference type="ARBA" id="ARBA00023136"/>
    </source>
</evidence>
<evidence type="ECO:0000256" key="3">
    <source>
        <dbReference type="ARBA" id="ARBA00022989"/>
    </source>
</evidence>
<evidence type="ECO:0000256" key="8">
    <source>
        <dbReference type="SAM" id="SignalP"/>
    </source>
</evidence>
<keyword evidence="5" id="KW-0393">Immunoglobulin domain</keyword>
<feature type="signal peptide" evidence="8">
    <location>
        <begin position="1"/>
        <end position="24"/>
    </location>
</feature>
<evidence type="ECO:0000256" key="1">
    <source>
        <dbReference type="ARBA" id="ARBA00004370"/>
    </source>
</evidence>
<evidence type="ECO:0000256" key="5">
    <source>
        <dbReference type="ARBA" id="ARBA00023319"/>
    </source>
</evidence>
<dbReference type="Gene3D" id="2.60.40.10">
    <property type="entry name" value="Immunoglobulins"/>
    <property type="match status" value="1"/>
</dbReference>
<dbReference type="GO" id="GO:0050852">
    <property type="term" value="P:T cell receptor signaling pathway"/>
    <property type="evidence" value="ECO:0007669"/>
    <property type="project" value="TreeGrafter"/>
</dbReference>
<keyword evidence="3 7" id="KW-1133">Transmembrane helix</keyword>
<dbReference type="PROSITE" id="PS50835">
    <property type="entry name" value="IG_LIKE"/>
    <property type="match status" value="1"/>
</dbReference>
<dbReference type="Ensembl" id="ENSGEVT00005019129.1">
    <property type="protein sequence ID" value="ENSGEVP00005018207.1"/>
    <property type="gene ID" value="ENSGEVG00005012925.1"/>
</dbReference>
<reference evidence="10" key="2">
    <citation type="submission" date="2025-09" db="UniProtKB">
        <authorList>
            <consortium name="Ensembl"/>
        </authorList>
    </citation>
    <scope>IDENTIFICATION</scope>
</reference>
<dbReference type="InterPro" id="IPR053896">
    <property type="entry name" value="BTN3A2-like_Ig-C"/>
</dbReference>
<dbReference type="GO" id="GO:0009897">
    <property type="term" value="C:external side of plasma membrane"/>
    <property type="evidence" value="ECO:0007669"/>
    <property type="project" value="TreeGrafter"/>
</dbReference>
<feature type="domain" description="Ig-like" evidence="9">
    <location>
        <begin position="46"/>
        <end position="118"/>
    </location>
</feature>
<dbReference type="OrthoDB" id="9986391at2759"/>
<dbReference type="FunFam" id="2.60.40.10:FF:000088">
    <property type="entry name" value="Butyrophilin subfamily 1 member A1"/>
    <property type="match status" value="1"/>
</dbReference>
<feature type="region of interest" description="Disordered" evidence="6">
    <location>
        <begin position="168"/>
        <end position="196"/>
    </location>
</feature>
<dbReference type="InterPro" id="IPR007110">
    <property type="entry name" value="Ig-like_dom"/>
</dbReference>
<keyword evidence="11" id="KW-1185">Reference proteome</keyword>
<reference evidence="10" key="1">
    <citation type="submission" date="2025-08" db="UniProtKB">
        <authorList>
            <consortium name="Ensembl"/>
        </authorList>
    </citation>
    <scope>IDENTIFICATION</scope>
</reference>
<evidence type="ECO:0000313" key="11">
    <source>
        <dbReference type="Proteomes" id="UP000694390"/>
    </source>
</evidence>
<dbReference type="InterPro" id="IPR013783">
    <property type="entry name" value="Ig-like_fold"/>
</dbReference>
<keyword evidence="4 7" id="KW-0472">Membrane</keyword>
<sequence length="362" mass="40912">MENTLSRFQAIPVALCLLLGIGTAAPGSGSDPILHMAGHKDSGVWVLCLSAGWYPEPHVLWRNGRGETLSPESEQKPCSDDGLFNVSSSLVVLESSDPALTCTIRAGFSGPERETTIRITGLFPRHAPEMMAFFILLPVSLFLVPLAVYLFRKLQVLKEETSKERGEYSRHTISRVSITSPQRPSHNSLSGQNREIPPEIRAPSHWALHRHTVTEIRAPSRWVLHRHTVTKIRTPSCQALPRCTVTEIRAPLFWALPRHTVTEIRALSCWVLHRHTVAEIRALSRWVLHRHAVTEIRAPSCRALHRHTVTEIRAPSCRALHRHTVTEIRAQFCQVLHRHTVTEIRAPSLRALHRHLHSQERG</sequence>
<dbReference type="InterPro" id="IPR050504">
    <property type="entry name" value="IgSF_BTN/MOG"/>
</dbReference>
<evidence type="ECO:0000256" key="6">
    <source>
        <dbReference type="SAM" id="MobiDB-lite"/>
    </source>
</evidence>
<dbReference type="GeneTree" id="ENSGT00940000162079"/>
<dbReference type="GO" id="GO:0001817">
    <property type="term" value="P:regulation of cytokine production"/>
    <property type="evidence" value="ECO:0007669"/>
    <property type="project" value="TreeGrafter"/>
</dbReference>
<dbReference type="Proteomes" id="UP000694390">
    <property type="component" value="Unassembled WGS sequence"/>
</dbReference>
<dbReference type="Pfam" id="PF22705">
    <property type="entry name" value="C2-set_3"/>
    <property type="match status" value="1"/>
</dbReference>
<feature type="chain" id="PRO_5034529450" description="Ig-like domain-containing protein" evidence="8">
    <location>
        <begin position="25"/>
        <end position="362"/>
    </location>
</feature>
<accession>A0A8C4WIJ3</accession>
<evidence type="ECO:0000259" key="9">
    <source>
        <dbReference type="PROSITE" id="PS50835"/>
    </source>
</evidence>
<dbReference type="SUPFAM" id="SSF48726">
    <property type="entry name" value="Immunoglobulin"/>
    <property type="match status" value="1"/>
</dbReference>
<evidence type="ECO:0000256" key="7">
    <source>
        <dbReference type="SAM" id="Phobius"/>
    </source>
</evidence>
<dbReference type="AlphaFoldDB" id="A0A8C4WIJ3"/>
<feature type="compositionally biased region" description="Polar residues" evidence="6">
    <location>
        <begin position="174"/>
        <end position="193"/>
    </location>
</feature>
<evidence type="ECO:0000256" key="2">
    <source>
        <dbReference type="ARBA" id="ARBA00022692"/>
    </source>
</evidence>
<dbReference type="GO" id="GO:0005102">
    <property type="term" value="F:signaling receptor binding"/>
    <property type="evidence" value="ECO:0007669"/>
    <property type="project" value="TreeGrafter"/>
</dbReference>
<dbReference type="PANTHER" id="PTHR24100">
    <property type="entry name" value="BUTYROPHILIN"/>
    <property type="match status" value="1"/>
</dbReference>
<evidence type="ECO:0000313" key="10">
    <source>
        <dbReference type="Ensembl" id="ENSGEVP00005018207.1"/>
    </source>
</evidence>
<organism evidence="10 11">
    <name type="scientific">Gopherus evgoodei</name>
    <name type="common">Goodes thornscrub tortoise</name>
    <dbReference type="NCBI Taxonomy" id="1825980"/>
    <lineage>
        <taxon>Eukaryota</taxon>
        <taxon>Metazoa</taxon>
        <taxon>Chordata</taxon>
        <taxon>Craniata</taxon>
        <taxon>Vertebrata</taxon>
        <taxon>Euteleostomi</taxon>
        <taxon>Archelosauria</taxon>
        <taxon>Testudinata</taxon>
        <taxon>Testudines</taxon>
        <taxon>Cryptodira</taxon>
        <taxon>Durocryptodira</taxon>
        <taxon>Testudinoidea</taxon>
        <taxon>Testudinidae</taxon>
        <taxon>Gopherus</taxon>
    </lineage>
</organism>
<comment type="subcellular location">
    <subcellularLocation>
        <location evidence="1">Membrane</location>
    </subcellularLocation>
</comment>
<proteinExistence type="predicted"/>
<name>A0A8C4WIJ3_9SAUR</name>